<organism evidence="1 2">
    <name type="scientific">Aporhodopirellula aestuarii</name>
    <dbReference type="NCBI Taxonomy" id="2950107"/>
    <lineage>
        <taxon>Bacteria</taxon>
        <taxon>Pseudomonadati</taxon>
        <taxon>Planctomycetota</taxon>
        <taxon>Planctomycetia</taxon>
        <taxon>Pirellulales</taxon>
        <taxon>Pirellulaceae</taxon>
        <taxon>Aporhodopirellula</taxon>
    </lineage>
</organism>
<sequence>MKFQTNEDQCRRAFMQSVAKSCLGVTLLSGLDQVAMAASASGSGKGNKRMIYLFMNGAMSQLDTFDPKPDSDVQGPTGVIQTRLPGVQFSEHLPKLAAAADKLAVIRSMNSSTGAHGPGQYLMRTNYREIASTVHPGWGSWMHMIHGRIHHSLPASVHVGGGQGPGYLGTAYAPVPVGDPDKGIENTKSPSYVTDSLFDRRMKLANVFDKSFRARTSGNIEVSGYDELYSEAIGLLRSEDLAAFDITAEPEAIREKYGKSKLGRGCLLARRLIEHGVRFVEVGYGSWDHHNELAQNMSERGAALDQALSALLEDLEQRGLLEDTLVVVGTEFGRKPKMNERAGRDHHPAAYSCVMAGGGIKAGQVYGETDSDAFYPDRDPVSVEDFNATIGTALGLPIRKEFYSPSGRPFTIAHDGDPIKEIV</sequence>
<dbReference type="PANTHER" id="PTHR43737">
    <property type="entry name" value="BLL7424 PROTEIN"/>
    <property type="match status" value="1"/>
</dbReference>
<comment type="caution">
    <text evidence="1">The sequence shown here is derived from an EMBL/GenBank/DDBJ whole genome shotgun (WGS) entry which is preliminary data.</text>
</comment>
<dbReference type="InterPro" id="IPR010869">
    <property type="entry name" value="DUF1501"/>
</dbReference>
<reference evidence="1 2" key="1">
    <citation type="journal article" date="2022" name="Syst. Appl. Microbiol.">
        <title>Rhodopirellula aestuarii sp. nov., a novel member of the genus Rhodopirellula isolated from brackish sediments collected in the Tagus River estuary, Portugal.</title>
        <authorList>
            <person name="Vitorino I.R."/>
            <person name="Klimek D."/>
            <person name="Calusinska M."/>
            <person name="Lobo-da-Cunha A."/>
            <person name="Vasconcelos V."/>
            <person name="Lage O.M."/>
        </authorList>
    </citation>
    <scope>NUCLEOTIDE SEQUENCE [LARGE SCALE GENOMIC DNA]</scope>
    <source>
        <strain evidence="1 2">ICT_H3.1</strain>
    </source>
</reference>
<dbReference type="PANTHER" id="PTHR43737:SF1">
    <property type="entry name" value="DUF1501 DOMAIN-CONTAINING PROTEIN"/>
    <property type="match status" value="1"/>
</dbReference>
<keyword evidence="2" id="KW-1185">Reference proteome</keyword>
<name>A0ABT0TZX2_9BACT</name>
<dbReference type="SUPFAM" id="SSF53649">
    <property type="entry name" value="Alkaline phosphatase-like"/>
    <property type="match status" value="1"/>
</dbReference>
<dbReference type="Proteomes" id="UP001202961">
    <property type="component" value="Unassembled WGS sequence"/>
</dbReference>
<dbReference type="InterPro" id="IPR017850">
    <property type="entry name" value="Alkaline_phosphatase_core_sf"/>
</dbReference>
<evidence type="ECO:0000313" key="2">
    <source>
        <dbReference type="Proteomes" id="UP001202961"/>
    </source>
</evidence>
<protein>
    <submittedName>
        <fullName evidence="1">DUF1501 domain-containing protein</fullName>
    </submittedName>
</protein>
<dbReference type="Pfam" id="PF07394">
    <property type="entry name" value="DUF1501"/>
    <property type="match status" value="1"/>
</dbReference>
<evidence type="ECO:0000313" key="1">
    <source>
        <dbReference type="EMBL" id="MCM2370172.1"/>
    </source>
</evidence>
<dbReference type="EMBL" id="JAMQBK010000017">
    <property type="protein sequence ID" value="MCM2370172.1"/>
    <property type="molecule type" value="Genomic_DNA"/>
</dbReference>
<dbReference type="RefSeq" id="WP_250927842.1">
    <property type="nucleotide sequence ID" value="NZ_JAMQBK010000017.1"/>
</dbReference>
<gene>
    <name evidence="1" type="ORF">NB063_05985</name>
</gene>
<proteinExistence type="predicted"/>
<accession>A0ABT0TZX2</accession>
<dbReference type="Gene3D" id="3.40.720.10">
    <property type="entry name" value="Alkaline Phosphatase, subunit A"/>
    <property type="match status" value="1"/>
</dbReference>